<evidence type="ECO:0000313" key="5">
    <source>
        <dbReference type="Proteomes" id="UP001149140"/>
    </source>
</evidence>
<dbReference type="EMBL" id="JAPDOD010000018">
    <property type="protein sequence ID" value="MDA0162486.1"/>
    <property type="molecule type" value="Genomic_DNA"/>
</dbReference>
<proteinExistence type="predicted"/>
<keyword evidence="5" id="KW-1185">Reference proteome</keyword>
<sequence length="210" mass="22348">MSRTSDIPGLTDYLTRLAGQDDTLARVNRETGELPHGGMQSRPDQGALLTILAKTVGTRTAVEVGTFTGYGAICIARGLADGGRLTCFEYDPEYAEIARGNLDSAGVGDRTTIVVGPAIEGLATFTEEIDFAYVDADKPGYPGYYDALLPKLRSGGMMVLDNTLLGGRVIEAGDDRTRTMAELNTRIANDPAVDSVLIGLADGMTIVRKR</sequence>
<protein>
    <submittedName>
        <fullName evidence="4">O-methyltransferase</fullName>
    </submittedName>
</protein>
<evidence type="ECO:0000256" key="2">
    <source>
        <dbReference type="ARBA" id="ARBA00022679"/>
    </source>
</evidence>
<reference evidence="4" key="1">
    <citation type="submission" date="2022-10" db="EMBL/GenBank/DDBJ databases">
        <title>The WGS of Solirubrobacter ginsenosidimutans DSM 21036.</title>
        <authorList>
            <person name="Jiang Z."/>
        </authorList>
    </citation>
    <scope>NUCLEOTIDE SEQUENCE</scope>
    <source>
        <strain evidence="4">DSM 21036</strain>
    </source>
</reference>
<dbReference type="PROSITE" id="PS51682">
    <property type="entry name" value="SAM_OMT_I"/>
    <property type="match status" value="1"/>
</dbReference>
<dbReference type="PANTHER" id="PTHR10509">
    <property type="entry name" value="O-METHYLTRANSFERASE-RELATED"/>
    <property type="match status" value="1"/>
</dbReference>
<dbReference type="AlphaFoldDB" id="A0A9X3MT00"/>
<dbReference type="Pfam" id="PF01596">
    <property type="entry name" value="Methyltransf_3"/>
    <property type="match status" value="1"/>
</dbReference>
<dbReference type="Proteomes" id="UP001149140">
    <property type="component" value="Unassembled WGS sequence"/>
</dbReference>
<dbReference type="InterPro" id="IPR002935">
    <property type="entry name" value="SAM_O-MeTrfase"/>
</dbReference>
<evidence type="ECO:0000256" key="1">
    <source>
        <dbReference type="ARBA" id="ARBA00022603"/>
    </source>
</evidence>
<evidence type="ECO:0000313" key="4">
    <source>
        <dbReference type="EMBL" id="MDA0162486.1"/>
    </source>
</evidence>
<keyword evidence="2" id="KW-0808">Transferase</keyword>
<keyword evidence="3" id="KW-0949">S-adenosyl-L-methionine</keyword>
<dbReference type="CDD" id="cd02440">
    <property type="entry name" value="AdoMet_MTases"/>
    <property type="match status" value="1"/>
</dbReference>
<dbReference type="InterPro" id="IPR029063">
    <property type="entry name" value="SAM-dependent_MTases_sf"/>
</dbReference>
<dbReference type="RefSeq" id="WP_270041725.1">
    <property type="nucleotide sequence ID" value="NZ_JAPDOD010000018.1"/>
</dbReference>
<dbReference type="InterPro" id="IPR050362">
    <property type="entry name" value="Cation-dep_OMT"/>
</dbReference>
<dbReference type="GO" id="GO:0032259">
    <property type="term" value="P:methylation"/>
    <property type="evidence" value="ECO:0007669"/>
    <property type="project" value="UniProtKB-KW"/>
</dbReference>
<name>A0A9X3MT00_9ACTN</name>
<accession>A0A9X3MT00</accession>
<dbReference type="GO" id="GO:0008171">
    <property type="term" value="F:O-methyltransferase activity"/>
    <property type="evidence" value="ECO:0007669"/>
    <property type="project" value="InterPro"/>
</dbReference>
<dbReference type="GO" id="GO:0008757">
    <property type="term" value="F:S-adenosylmethionine-dependent methyltransferase activity"/>
    <property type="evidence" value="ECO:0007669"/>
    <property type="project" value="TreeGrafter"/>
</dbReference>
<evidence type="ECO:0000256" key="3">
    <source>
        <dbReference type="ARBA" id="ARBA00022691"/>
    </source>
</evidence>
<keyword evidence="1" id="KW-0489">Methyltransferase</keyword>
<dbReference type="Gene3D" id="3.40.50.150">
    <property type="entry name" value="Vaccinia Virus protein VP39"/>
    <property type="match status" value="1"/>
</dbReference>
<dbReference type="SUPFAM" id="SSF53335">
    <property type="entry name" value="S-adenosyl-L-methionine-dependent methyltransferases"/>
    <property type="match status" value="1"/>
</dbReference>
<organism evidence="4 5">
    <name type="scientific">Solirubrobacter ginsenosidimutans</name>
    <dbReference type="NCBI Taxonomy" id="490573"/>
    <lineage>
        <taxon>Bacteria</taxon>
        <taxon>Bacillati</taxon>
        <taxon>Actinomycetota</taxon>
        <taxon>Thermoleophilia</taxon>
        <taxon>Solirubrobacterales</taxon>
        <taxon>Solirubrobacteraceae</taxon>
        <taxon>Solirubrobacter</taxon>
    </lineage>
</organism>
<dbReference type="PANTHER" id="PTHR10509:SF14">
    <property type="entry name" value="CAFFEOYL-COA O-METHYLTRANSFERASE 3-RELATED"/>
    <property type="match status" value="1"/>
</dbReference>
<gene>
    <name evidence="4" type="ORF">OM076_19590</name>
</gene>
<comment type="caution">
    <text evidence="4">The sequence shown here is derived from an EMBL/GenBank/DDBJ whole genome shotgun (WGS) entry which is preliminary data.</text>
</comment>